<dbReference type="InterPro" id="IPR036397">
    <property type="entry name" value="RNaseH_sf"/>
</dbReference>
<dbReference type="PANTHER" id="PTHR35871">
    <property type="entry name" value="EXPRESSED PROTEIN"/>
    <property type="match status" value="1"/>
</dbReference>
<protein>
    <recommendedName>
        <fullName evidence="4">Tc1-like transposase DDE domain-containing protein</fullName>
    </recommendedName>
</protein>
<evidence type="ECO:0000313" key="1">
    <source>
        <dbReference type="EMBL" id="CAF0773695.1"/>
    </source>
</evidence>
<accession>A0A8S2GSH2</accession>
<evidence type="ECO:0000313" key="3">
    <source>
        <dbReference type="Proteomes" id="UP000682733"/>
    </source>
</evidence>
<comment type="caution">
    <text evidence="2">The sequence shown here is derived from an EMBL/GenBank/DDBJ whole genome shotgun (WGS) entry which is preliminary data.</text>
</comment>
<dbReference type="EMBL" id="CAJOBA010000758">
    <property type="protein sequence ID" value="CAF3554749.1"/>
    <property type="molecule type" value="Genomic_DNA"/>
</dbReference>
<evidence type="ECO:0000313" key="2">
    <source>
        <dbReference type="EMBL" id="CAF3554749.1"/>
    </source>
</evidence>
<dbReference type="PANTHER" id="PTHR35871:SF1">
    <property type="entry name" value="CXC1-LIKE CYSTEINE CLUSTER ASSOCIATED WITH KDZ TRANSPOSASES DOMAIN-CONTAINING PROTEIN"/>
    <property type="match status" value="1"/>
</dbReference>
<dbReference type="Proteomes" id="UP000682733">
    <property type="component" value="Unassembled WGS sequence"/>
</dbReference>
<reference evidence="2" key="1">
    <citation type="submission" date="2021-02" db="EMBL/GenBank/DDBJ databases">
        <authorList>
            <person name="Nowell W R."/>
        </authorList>
    </citation>
    <scope>NUCLEOTIDE SEQUENCE</scope>
</reference>
<evidence type="ECO:0008006" key="4">
    <source>
        <dbReference type="Google" id="ProtNLM"/>
    </source>
</evidence>
<gene>
    <name evidence="1" type="ORF">OVA965_LOCUS3225</name>
    <name evidence="2" type="ORF">TMI583_LOCUS3224</name>
</gene>
<dbReference type="EMBL" id="CAJNOK010000758">
    <property type="protein sequence ID" value="CAF0773695.1"/>
    <property type="molecule type" value="Genomic_DNA"/>
</dbReference>
<dbReference type="GO" id="GO:0003676">
    <property type="term" value="F:nucleic acid binding"/>
    <property type="evidence" value="ECO:0007669"/>
    <property type="project" value="InterPro"/>
</dbReference>
<dbReference type="AlphaFoldDB" id="A0A8S2GSH2"/>
<organism evidence="2 3">
    <name type="scientific">Didymodactylos carnosus</name>
    <dbReference type="NCBI Taxonomy" id="1234261"/>
    <lineage>
        <taxon>Eukaryota</taxon>
        <taxon>Metazoa</taxon>
        <taxon>Spiralia</taxon>
        <taxon>Gnathifera</taxon>
        <taxon>Rotifera</taxon>
        <taxon>Eurotatoria</taxon>
        <taxon>Bdelloidea</taxon>
        <taxon>Philodinida</taxon>
        <taxon>Philodinidae</taxon>
        <taxon>Didymodactylos</taxon>
    </lineage>
</organism>
<dbReference type="Proteomes" id="UP000677228">
    <property type="component" value="Unassembled WGS sequence"/>
</dbReference>
<sequence>MEAAARDFAIQGCMRKAASFTVEELADYIDTKYREIHGLPKDGSGYIRSVQSCRLDLERWGITHSANKSRPYFVGHERSDVIEHRNTIVDYFLSREQCYYRVTDGDDPTWIAPTAREQVVLICHDESTFRSNEISNKRWMAPGHEPFYVKGRGRSLMVSDFLLCVPSSPFFRLSDAEFRAATKKYPDLLDTQGINYESCSATASIAVGTDAYFTNEVVLQQFERLFRLLPFKKEFENHKFEVLVDNATTHTTKLYSVHDFPKGEGFRCPVDFIEWQDENEQPQRLSCYYDQNIKGGCSKGLLVLAKELGLQVEDKIKLPELKEHLSKHPAFKSITKLETLANSYGIKLLYLPKFHCELSPIEGVWCHMKQYVRKYSEQNYQKMISLVGVSRTNFEEKQINIKLQRRFWHALKAYKAGKTYEEVLTLFFSSLCKGTISSHRKITNANLNTTV</sequence>
<proteinExistence type="predicted"/>
<dbReference type="Gene3D" id="3.30.420.10">
    <property type="entry name" value="Ribonuclease H-like superfamily/Ribonuclease H"/>
    <property type="match status" value="1"/>
</dbReference>
<name>A0A8S2GSH2_9BILA</name>